<evidence type="ECO:0000256" key="1">
    <source>
        <dbReference type="SAM" id="MobiDB-lite"/>
    </source>
</evidence>
<dbReference type="OrthoDB" id="9998497at2759"/>
<feature type="region of interest" description="Disordered" evidence="1">
    <location>
        <begin position="1"/>
        <end position="21"/>
    </location>
</feature>
<keyword evidence="2" id="KW-1133">Transmembrane helix</keyword>
<evidence type="ECO:0000313" key="4">
    <source>
        <dbReference type="Proteomes" id="UP000838412"/>
    </source>
</evidence>
<feature type="compositionally biased region" description="Polar residues" evidence="1">
    <location>
        <begin position="1"/>
        <end position="12"/>
    </location>
</feature>
<keyword evidence="4" id="KW-1185">Reference proteome</keyword>
<gene>
    <name evidence="3" type="primary">Hypp5301</name>
    <name evidence="3" type="ORF">BLAG_LOCUS25435</name>
</gene>
<sequence>MHISNYNPSTGPTGVVTKGPSQRMYGSPCGKTIKARDLIFCVYRKNITPFRKRQHTWIRHKEANFIMADDLVNWRLLLGLFLFGLNQFLVIFFIKTAGLVDRVSCRAGEKSAPIRREVRARADMQDFPTSEGTYSNPLDEKQDILKRADKTWNRLQNDLHEKGLEKFFRNHRKTYKHDVARQNFEHSPDDRVADIAGKTGFDHSKIGLFKHKEEAMRKHPSLQKIISKT</sequence>
<reference evidence="3" key="1">
    <citation type="submission" date="2022-01" db="EMBL/GenBank/DDBJ databases">
        <authorList>
            <person name="Braso-Vives M."/>
        </authorList>
    </citation>
    <scope>NUCLEOTIDE SEQUENCE</scope>
</reference>
<keyword evidence="2" id="KW-0472">Membrane</keyword>
<accession>A0A8K0AG39</accession>
<evidence type="ECO:0000313" key="3">
    <source>
        <dbReference type="EMBL" id="CAH1274410.1"/>
    </source>
</evidence>
<keyword evidence="2" id="KW-0812">Transmembrane</keyword>
<dbReference type="EMBL" id="OV696694">
    <property type="protein sequence ID" value="CAH1274410.1"/>
    <property type="molecule type" value="Genomic_DNA"/>
</dbReference>
<proteinExistence type="predicted"/>
<dbReference type="Proteomes" id="UP000838412">
    <property type="component" value="Chromosome 9"/>
</dbReference>
<name>A0A8K0AG39_BRALA</name>
<evidence type="ECO:0000256" key="2">
    <source>
        <dbReference type="SAM" id="Phobius"/>
    </source>
</evidence>
<feature type="transmembrane region" description="Helical" evidence="2">
    <location>
        <begin position="74"/>
        <end position="94"/>
    </location>
</feature>
<dbReference type="AlphaFoldDB" id="A0A8K0AG39"/>
<organism evidence="3 4">
    <name type="scientific">Branchiostoma lanceolatum</name>
    <name type="common">Common lancelet</name>
    <name type="synonym">Amphioxus lanceolatum</name>
    <dbReference type="NCBI Taxonomy" id="7740"/>
    <lineage>
        <taxon>Eukaryota</taxon>
        <taxon>Metazoa</taxon>
        <taxon>Chordata</taxon>
        <taxon>Cephalochordata</taxon>
        <taxon>Leptocardii</taxon>
        <taxon>Amphioxiformes</taxon>
        <taxon>Branchiostomatidae</taxon>
        <taxon>Branchiostoma</taxon>
    </lineage>
</organism>
<protein>
    <submittedName>
        <fullName evidence="3">Hypp5301 protein</fullName>
    </submittedName>
</protein>